<name>A0A0A8Z2B8_ARUDO</name>
<reference evidence="1" key="1">
    <citation type="submission" date="2014-09" db="EMBL/GenBank/DDBJ databases">
        <authorList>
            <person name="Magalhaes I.L.F."/>
            <person name="Oliveira U."/>
            <person name="Santos F.R."/>
            <person name="Vidigal T.H.D.A."/>
            <person name="Brescovit A.D."/>
            <person name="Santos A.J."/>
        </authorList>
    </citation>
    <scope>NUCLEOTIDE SEQUENCE</scope>
    <source>
        <tissue evidence="1">Shoot tissue taken approximately 20 cm above the soil surface</tissue>
    </source>
</reference>
<dbReference type="AlphaFoldDB" id="A0A0A8Z2B8"/>
<reference evidence="1" key="2">
    <citation type="journal article" date="2015" name="Data Brief">
        <title>Shoot transcriptome of the giant reed, Arundo donax.</title>
        <authorList>
            <person name="Barrero R.A."/>
            <person name="Guerrero F.D."/>
            <person name="Moolhuijzen P."/>
            <person name="Goolsby J.A."/>
            <person name="Tidwell J."/>
            <person name="Bellgard S.E."/>
            <person name="Bellgard M.I."/>
        </authorList>
    </citation>
    <scope>NUCLEOTIDE SEQUENCE</scope>
    <source>
        <tissue evidence="1">Shoot tissue taken approximately 20 cm above the soil surface</tissue>
    </source>
</reference>
<organism evidence="1">
    <name type="scientific">Arundo donax</name>
    <name type="common">Giant reed</name>
    <name type="synonym">Donax arundinaceus</name>
    <dbReference type="NCBI Taxonomy" id="35708"/>
    <lineage>
        <taxon>Eukaryota</taxon>
        <taxon>Viridiplantae</taxon>
        <taxon>Streptophyta</taxon>
        <taxon>Embryophyta</taxon>
        <taxon>Tracheophyta</taxon>
        <taxon>Spermatophyta</taxon>
        <taxon>Magnoliopsida</taxon>
        <taxon>Liliopsida</taxon>
        <taxon>Poales</taxon>
        <taxon>Poaceae</taxon>
        <taxon>PACMAD clade</taxon>
        <taxon>Arundinoideae</taxon>
        <taxon>Arundineae</taxon>
        <taxon>Arundo</taxon>
    </lineage>
</organism>
<evidence type="ECO:0000313" key="1">
    <source>
        <dbReference type="EMBL" id="JAD30895.1"/>
    </source>
</evidence>
<protein>
    <submittedName>
        <fullName evidence="1">Uncharacterized protein</fullName>
    </submittedName>
</protein>
<sequence length="39" mass="4894">MWRYHQYFVSSTDKNSRRFCMILFLFLWPQPCMIADDFV</sequence>
<proteinExistence type="predicted"/>
<dbReference type="EMBL" id="GBRH01267000">
    <property type="protein sequence ID" value="JAD30895.1"/>
    <property type="molecule type" value="Transcribed_RNA"/>
</dbReference>
<accession>A0A0A8Z2B8</accession>